<evidence type="ECO:0000256" key="3">
    <source>
        <dbReference type="ARBA" id="ARBA00008741"/>
    </source>
</evidence>
<keyword evidence="8 12" id="KW-0812">Transmembrane</keyword>
<comment type="subcellular location">
    <subcellularLocation>
        <location evidence="2 12">Cell inner membrane</location>
        <topology evidence="2 12">Single-pass membrane protein</topology>
    </subcellularLocation>
</comment>
<evidence type="ECO:0000256" key="11">
    <source>
        <dbReference type="ARBA" id="ARBA00023136"/>
    </source>
</evidence>
<keyword evidence="14" id="KW-1185">Reference proteome</keyword>
<evidence type="ECO:0000256" key="2">
    <source>
        <dbReference type="ARBA" id="ARBA00004377"/>
    </source>
</evidence>
<sequence length="49" mass="5441">MTPPVQPIQVWPFIDGAYAATVIFLAGVSLLTLARYRRARARLAQAEQL</sequence>
<dbReference type="EMBL" id="BANC01000005">
    <property type="protein sequence ID" value="GAN78680.1"/>
    <property type="molecule type" value="Genomic_DNA"/>
</dbReference>
<comment type="caution">
    <text evidence="13">The sequence shown here is derived from an EMBL/GenBank/DDBJ whole genome shotgun (WGS) entry which is preliminary data.</text>
</comment>
<proteinExistence type="inferred from homology"/>
<comment type="function">
    <text evidence="1 12">Required for the export of heme to the periplasm for the biogenesis of c-type cytochromes.</text>
</comment>
<evidence type="ECO:0000256" key="7">
    <source>
        <dbReference type="ARBA" id="ARBA00022519"/>
    </source>
</evidence>
<organism evidence="13 14">
    <name type="scientific">Acidocella aminolytica 101 = DSM 11237</name>
    <dbReference type="NCBI Taxonomy" id="1120923"/>
    <lineage>
        <taxon>Bacteria</taxon>
        <taxon>Pseudomonadati</taxon>
        <taxon>Pseudomonadota</taxon>
        <taxon>Alphaproteobacteria</taxon>
        <taxon>Acetobacterales</taxon>
        <taxon>Acidocellaceae</taxon>
        <taxon>Acidocella</taxon>
    </lineage>
</organism>
<keyword evidence="7 12" id="KW-0997">Cell inner membrane</keyword>
<evidence type="ECO:0000313" key="13">
    <source>
        <dbReference type="EMBL" id="GAN78680.1"/>
    </source>
</evidence>
<evidence type="ECO:0000256" key="6">
    <source>
        <dbReference type="ARBA" id="ARBA00022475"/>
    </source>
</evidence>
<dbReference type="RefSeq" id="WP_082075540.1">
    <property type="nucleotide sequence ID" value="NZ_BANC01000005.1"/>
</dbReference>
<dbReference type="GO" id="GO:0005886">
    <property type="term" value="C:plasma membrane"/>
    <property type="evidence" value="ECO:0007669"/>
    <property type="project" value="UniProtKB-SubCell"/>
</dbReference>
<reference evidence="13 14" key="1">
    <citation type="submission" date="2012-11" db="EMBL/GenBank/DDBJ databases">
        <title>Whole genome sequence of Acidocella aminolytica 101 = DSM 11237.</title>
        <authorList>
            <person name="Azuma Y."/>
            <person name="Higashiura N."/>
            <person name="Hirakawa H."/>
            <person name="Matsushita K."/>
        </authorList>
    </citation>
    <scope>NUCLEOTIDE SEQUENCE [LARGE SCALE GENOMIC DNA]</scope>
    <source>
        <strain evidence="14">101 / DSM 11237</strain>
    </source>
</reference>
<keyword evidence="6 12" id="KW-1003">Cell membrane</keyword>
<evidence type="ECO:0000256" key="8">
    <source>
        <dbReference type="ARBA" id="ARBA00022692"/>
    </source>
</evidence>
<keyword evidence="10 12" id="KW-1133">Transmembrane helix</keyword>
<evidence type="ECO:0000256" key="12">
    <source>
        <dbReference type="RuleBase" id="RU363101"/>
    </source>
</evidence>
<dbReference type="GO" id="GO:0017004">
    <property type="term" value="P:cytochrome complex assembly"/>
    <property type="evidence" value="ECO:0007669"/>
    <property type="project" value="UniProtKB-KW"/>
</dbReference>
<evidence type="ECO:0000256" key="5">
    <source>
        <dbReference type="ARBA" id="ARBA00022448"/>
    </source>
</evidence>
<dbReference type="InterPro" id="IPR007078">
    <property type="entry name" value="Haem_export_protD_CcmD"/>
</dbReference>
<name>A0A0D6PAA9_9PROT</name>
<evidence type="ECO:0000256" key="9">
    <source>
        <dbReference type="ARBA" id="ARBA00022748"/>
    </source>
</evidence>
<gene>
    <name evidence="13" type="ORF">Aam_005_079</name>
</gene>
<keyword evidence="5 12" id="KW-0813">Transport</keyword>
<evidence type="ECO:0000256" key="1">
    <source>
        <dbReference type="ARBA" id="ARBA00002442"/>
    </source>
</evidence>
<feature type="transmembrane region" description="Helical" evidence="12">
    <location>
        <begin position="16"/>
        <end position="34"/>
    </location>
</feature>
<keyword evidence="11 12" id="KW-0472">Membrane</keyword>
<dbReference type="AlphaFoldDB" id="A0A0D6PAA9"/>
<dbReference type="GO" id="GO:0015886">
    <property type="term" value="P:heme transport"/>
    <property type="evidence" value="ECO:0007669"/>
    <property type="project" value="InterPro"/>
</dbReference>
<dbReference type="Pfam" id="PF04995">
    <property type="entry name" value="CcmD"/>
    <property type="match status" value="1"/>
</dbReference>
<accession>A0A0D6PAA9</accession>
<comment type="similarity">
    <text evidence="3 12">Belongs to the CcmD/CycX/HelD family.</text>
</comment>
<protein>
    <recommendedName>
        <fullName evidence="4 12">Heme exporter protein D</fullName>
    </recommendedName>
</protein>
<dbReference type="Proteomes" id="UP000032668">
    <property type="component" value="Unassembled WGS sequence"/>
</dbReference>
<evidence type="ECO:0000256" key="4">
    <source>
        <dbReference type="ARBA" id="ARBA00016461"/>
    </source>
</evidence>
<evidence type="ECO:0000313" key="14">
    <source>
        <dbReference type="Proteomes" id="UP000032668"/>
    </source>
</evidence>
<keyword evidence="9 12" id="KW-0201">Cytochrome c-type biogenesis</keyword>
<evidence type="ECO:0000256" key="10">
    <source>
        <dbReference type="ARBA" id="ARBA00022989"/>
    </source>
</evidence>